<dbReference type="SUPFAM" id="SSF53850">
    <property type="entry name" value="Periplasmic binding protein-like II"/>
    <property type="match status" value="1"/>
</dbReference>
<dbReference type="SMART" id="SM00062">
    <property type="entry name" value="PBPb"/>
    <property type="match status" value="1"/>
</dbReference>
<dbReference type="PANTHER" id="PTHR35936">
    <property type="entry name" value="MEMBRANE-BOUND LYTIC MUREIN TRANSGLYCOSYLASE F"/>
    <property type="match status" value="1"/>
</dbReference>
<dbReference type="OrthoDB" id="8779113at2"/>
<sequence length="267" mass="30061">MKPLLPLLVLLGSGELSAAPLAQDQVIKVCAQSAEWPPFMYTDKASNNKLRGYTIDFLQHSLIERGLRYTIDLVPWKRCMELTQRGIYDMMTDASNSLERSQNYLVSKPYYQQQLVYFYDKERPRPAIHAAADLNKVRLCGMAGYNYSGFGLKPEEVEMGSQNLAQTFQKLKHDRCDAVPERLEVTLGYRAQGVVDFEKLNIGVGYLPDLPRSTFHLMVSRNVVYGPALLEVLDEGIDKLNGNGVAQELAVKYGVPGAELPRPKSKR</sequence>
<dbReference type="EMBL" id="FRCX01000007">
    <property type="protein sequence ID" value="SHN32751.1"/>
    <property type="molecule type" value="Genomic_DNA"/>
</dbReference>
<feature type="signal peptide" evidence="2">
    <location>
        <begin position="1"/>
        <end position="18"/>
    </location>
</feature>
<evidence type="ECO:0000313" key="4">
    <source>
        <dbReference type="EMBL" id="SHN32751.1"/>
    </source>
</evidence>
<evidence type="ECO:0000313" key="5">
    <source>
        <dbReference type="Proteomes" id="UP000184339"/>
    </source>
</evidence>
<keyword evidence="1 2" id="KW-0732">Signal</keyword>
<dbReference type="PANTHER" id="PTHR35936:SF25">
    <property type="entry name" value="ABC TRANSPORTER SUBSTRATE-BINDING PROTEIN"/>
    <property type="match status" value="1"/>
</dbReference>
<organism evidence="4 5">
    <name type="scientific">Duganella sacchari</name>
    <dbReference type="NCBI Taxonomy" id="551987"/>
    <lineage>
        <taxon>Bacteria</taxon>
        <taxon>Pseudomonadati</taxon>
        <taxon>Pseudomonadota</taxon>
        <taxon>Betaproteobacteria</taxon>
        <taxon>Burkholderiales</taxon>
        <taxon>Oxalobacteraceae</taxon>
        <taxon>Telluria group</taxon>
        <taxon>Duganella</taxon>
    </lineage>
</organism>
<name>A0A1M7QN45_9BURK</name>
<feature type="chain" id="PRO_5013042782" evidence="2">
    <location>
        <begin position="19"/>
        <end position="267"/>
    </location>
</feature>
<dbReference type="InterPro" id="IPR001638">
    <property type="entry name" value="Solute-binding_3/MltF_N"/>
</dbReference>
<keyword evidence="5" id="KW-1185">Reference proteome</keyword>
<proteinExistence type="predicted"/>
<dbReference type="RefSeq" id="WP_072786645.1">
    <property type="nucleotide sequence ID" value="NZ_FRCX01000007.1"/>
</dbReference>
<evidence type="ECO:0000256" key="1">
    <source>
        <dbReference type="ARBA" id="ARBA00022729"/>
    </source>
</evidence>
<protein>
    <submittedName>
        <fullName evidence="4">Amino acid ABC transporter substrate-binding protein, PAAT family</fullName>
    </submittedName>
</protein>
<evidence type="ECO:0000256" key="2">
    <source>
        <dbReference type="SAM" id="SignalP"/>
    </source>
</evidence>
<evidence type="ECO:0000259" key="3">
    <source>
        <dbReference type="SMART" id="SM00062"/>
    </source>
</evidence>
<reference evidence="5" key="1">
    <citation type="submission" date="2016-11" db="EMBL/GenBank/DDBJ databases">
        <authorList>
            <person name="Varghese N."/>
            <person name="Submissions S."/>
        </authorList>
    </citation>
    <scope>NUCLEOTIDE SEQUENCE [LARGE SCALE GENOMIC DNA]</scope>
    <source>
        <strain evidence="5">Sac-22</strain>
    </source>
</reference>
<dbReference type="STRING" id="551987.SAMN05192549_107325"/>
<feature type="domain" description="Solute-binding protein family 3/N-terminal" evidence="3">
    <location>
        <begin position="26"/>
        <end position="257"/>
    </location>
</feature>
<gene>
    <name evidence="4" type="ORF">SAMN05192549_107325</name>
</gene>
<dbReference type="Gene3D" id="3.40.190.10">
    <property type="entry name" value="Periplasmic binding protein-like II"/>
    <property type="match status" value="2"/>
</dbReference>
<accession>A0A1M7QN45</accession>
<dbReference type="Pfam" id="PF00497">
    <property type="entry name" value="SBP_bac_3"/>
    <property type="match status" value="1"/>
</dbReference>
<dbReference type="Proteomes" id="UP000184339">
    <property type="component" value="Unassembled WGS sequence"/>
</dbReference>
<dbReference type="AlphaFoldDB" id="A0A1M7QN45"/>